<sequence>MPKPLTVLNDQVREDWIDYNGHMNDADYVRAFSWAVDRFMIEIGITELFRNETLYTIFTLENHVCYLAEMTLNEPLHVTAQILDCDEKRIHLFLELYGKNEKRAAVSEQMLMGIDQQSGRPSPFPDDIFKKLAALAAKHKTLPKPKEMGRTIQIKRKNI</sequence>
<dbReference type="CDD" id="cd00586">
    <property type="entry name" value="4HBT"/>
    <property type="match status" value="1"/>
</dbReference>
<dbReference type="GO" id="GO:0047617">
    <property type="term" value="F:fatty acyl-CoA hydrolase activity"/>
    <property type="evidence" value="ECO:0007669"/>
    <property type="project" value="TreeGrafter"/>
</dbReference>
<evidence type="ECO:0000313" key="2">
    <source>
        <dbReference type="Proteomes" id="UP000186524"/>
    </source>
</evidence>
<gene>
    <name evidence="1" type="ORF">BLL40_03955</name>
</gene>
<dbReference type="EMBL" id="MRWQ01000004">
    <property type="protein sequence ID" value="OKL37472.1"/>
    <property type="molecule type" value="Genomic_DNA"/>
</dbReference>
<dbReference type="RefSeq" id="WP_073710625.1">
    <property type="nucleotide sequence ID" value="NZ_MRWQ01000004.1"/>
</dbReference>
<dbReference type="Proteomes" id="UP000186524">
    <property type="component" value="Unassembled WGS sequence"/>
</dbReference>
<dbReference type="InterPro" id="IPR029069">
    <property type="entry name" value="HotDog_dom_sf"/>
</dbReference>
<dbReference type="PANTHER" id="PTHR31793:SF2">
    <property type="entry name" value="BLR1345 PROTEIN"/>
    <property type="match status" value="1"/>
</dbReference>
<comment type="caution">
    <text evidence="1">The sequence shown here is derived from an EMBL/GenBank/DDBJ whole genome shotgun (WGS) entry which is preliminary data.</text>
</comment>
<reference evidence="1 2" key="1">
    <citation type="submission" date="2016-12" db="EMBL/GenBank/DDBJ databases">
        <title>Domibacillus sp. SAOS 44 whole genome sequencing.</title>
        <authorList>
            <person name="Verma A."/>
            <person name="Krishnamurthi S."/>
        </authorList>
    </citation>
    <scope>NUCLEOTIDE SEQUENCE [LARGE SCALE GENOMIC DNA]</scope>
    <source>
        <strain evidence="1 2">SAOS 44</strain>
    </source>
</reference>
<dbReference type="PANTHER" id="PTHR31793">
    <property type="entry name" value="4-HYDROXYBENZOYL-COA THIOESTERASE FAMILY MEMBER"/>
    <property type="match status" value="1"/>
</dbReference>
<dbReference type="OrthoDB" id="6117985at2"/>
<dbReference type="Pfam" id="PF13279">
    <property type="entry name" value="4HBT_2"/>
    <property type="match status" value="1"/>
</dbReference>
<dbReference type="Gene3D" id="3.10.129.10">
    <property type="entry name" value="Hotdog Thioesterase"/>
    <property type="match status" value="1"/>
</dbReference>
<organism evidence="1 2">
    <name type="scientific">Domibacillus mangrovi</name>
    <dbReference type="NCBI Taxonomy" id="1714354"/>
    <lineage>
        <taxon>Bacteria</taxon>
        <taxon>Bacillati</taxon>
        <taxon>Bacillota</taxon>
        <taxon>Bacilli</taxon>
        <taxon>Bacillales</taxon>
        <taxon>Bacillaceae</taxon>
        <taxon>Domibacillus</taxon>
    </lineage>
</organism>
<dbReference type="InterPro" id="IPR050563">
    <property type="entry name" value="4-hydroxybenzoyl-CoA_TE"/>
</dbReference>
<dbReference type="SUPFAM" id="SSF54637">
    <property type="entry name" value="Thioesterase/thiol ester dehydrase-isomerase"/>
    <property type="match status" value="1"/>
</dbReference>
<name>A0A1Q5P5V0_9BACI</name>
<protein>
    <submittedName>
        <fullName evidence="1">3-hydroxyacyl-CoA dehydrogenase</fullName>
    </submittedName>
</protein>
<accession>A0A1Q5P5V0</accession>
<evidence type="ECO:0000313" key="1">
    <source>
        <dbReference type="EMBL" id="OKL37472.1"/>
    </source>
</evidence>
<dbReference type="AlphaFoldDB" id="A0A1Q5P5V0"/>
<proteinExistence type="predicted"/>
<keyword evidence="2" id="KW-1185">Reference proteome</keyword>
<dbReference type="STRING" id="1714354.BLL40_03955"/>